<dbReference type="FunFam" id="3.40.50.1000:FF:000093">
    <property type="entry name" value="NLI interacting factor-like phosphatase family protein"/>
    <property type="match status" value="1"/>
</dbReference>
<feature type="compositionally biased region" description="Polar residues" evidence="3">
    <location>
        <begin position="44"/>
        <end position="61"/>
    </location>
</feature>
<dbReference type="GO" id="GO:0004721">
    <property type="term" value="F:phosphoprotein phosphatase activity"/>
    <property type="evidence" value="ECO:0007669"/>
    <property type="project" value="UniProtKB-KW"/>
</dbReference>
<dbReference type="EMBL" id="WNYA01000001">
    <property type="protein sequence ID" value="KAG8594483.1"/>
    <property type="molecule type" value="Genomic_DNA"/>
</dbReference>
<gene>
    <name evidence="5" type="ORF">GDO81_001218</name>
</gene>
<dbReference type="Gene3D" id="3.40.50.1000">
    <property type="entry name" value="HAD superfamily/HAD-like"/>
    <property type="match status" value="1"/>
</dbReference>
<dbReference type="InterPro" id="IPR004274">
    <property type="entry name" value="FCP1_dom"/>
</dbReference>
<evidence type="ECO:0000259" key="4">
    <source>
        <dbReference type="PROSITE" id="PS50969"/>
    </source>
</evidence>
<feature type="region of interest" description="Disordered" evidence="3">
    <location>
        <begin position="1"/>
        <end position="62"/>
    </location>
</feature>
<evidence type="ECO:0000313" key="6">
    <source>
        <dbReference type="Proteomes" id="UP000824782"/>
    </source>
</evidence>
<feature type="compositionally biased region" description="Polar residues" evidence="3">
    <location>
        <begin position="25"/>
        <end position="35"/>
    </location>
</feature>
<dbReference type="CDD" id="cd07521">
    <property type="entry name" value="HAD_FCP1-like"/>
    <property type="match status" value="1"/>
</dbReference>
<evidence type="ECO:0000256" key="3">
    <source>
        <dbReference type="SAM" id="MobiDB-lite"/>
    </source>
</evidence>
<dbReference type="NCBIfam" id="TIGR02251">
    <property type="entry name" value="HIF-SF_euk"/>
    <property type="match status" value="1"/>
</dbReference>
<dbReference type="PANTHER" id="PTHR12210">
    <property type="entry name" value="DULLARD PROTEIN PHOSPHATASE"/>
    <property type="match status" value="1"/>
</dbReference>
<dbReference type="EMBL" id="WNYA01000001">
    <property type="protein sequence ID" value="KAG8594485.1"/>
    <property type="molecule type" value="Genomic_DNA"/>
</dbReference>
<dbReference type="SUPFAM" id="SSF56784">
    <property type="entry name" value="HAD-like"/>
    <property type="match status" value="1"/>
</dbReference>
<keyword evidence="2" id="KW-0904">Protein phosphatase</keyword>
<dbReference type="Proteomes" id="UP000824782">
    <property type="component" value="Unassembled WGS sequence"/>
</dbReference>
<feature type="domain" description="FCP1 homology" evidence="4">
    <location>
        <begin position="184"/>
        <end position="343"/>
    </location>
</feature>
<name>A0AAV7DAK1_ENGPU</name>
<organism evidence="5 6">
    <name type="scientific">Engystomops pustulosus</name>
    <name type="common">Tungara frog</name>
    <name type="synonym">Physalaemus pustulosus</name>
    <dbReference type="NCBI Taxonomy" id="76066"/>
    <lineage>
        <taxon>Eukaryota</taxon>
        <taxon>Metazoa</taxon>
        <taxon>Chordata</taxon>
        <taxon>Craniata</taxon>
        <taxon>Vertebrata</taxon>
        <taxon>Euteleostomi</taxon>
        <taxon>Amphibia</taxon>
        <taxon>Batrachia</taxon>
        <taxon>Anura</taxon>
        <taxon>Neobatrachia</taxon>
        <taxon>Hyloidea</taxon>
        <taxon>Leptodactylidae</taxon>
        <taxon>Leiuperinae</taxon>
        <taxon>Engystomops</taxon>
    </lineage>
</organism>
<dbReference type="PROSITE" id="PS50969">
    <property type="entry name" value="FCP1"/>
    <property type="match status" value="1"/>
</dbReference>
<comment type="caution">
    <text evidence="5">The sequence shown here is derived from an EMBL/GenBank/DDBJ whole genome shotgun (WGS) entry which is preliminary data.</text>
</comment>
<evidence type="ECO:0000256" key="2">
    <source>
        <dbReference type="ARBA" id="ARBA00022912"/>
    </source>
</evidence>
<keyword evidence="1" id="KW-0378">Hydrolase</keyword>
<proteinExistence type="predicted"/>
<dbReference type="InterPro" id="IPR011948">
    <property type="entry name" value="Dullard_phosphatase"/>
</dbReference>
<keyword evidence="6" id="KW-1185">Reference proteome</keyword>
<dbReference type="AlphaFoldDB" id="A0AAV7DAK1"/>
<feature type="compositionally biased region" description="Basic and acidic residues" evidence="3">
    <location>
        <begin position="12"/>
        <end position="24"/>
    </location>
</feature>
<reference evidence="5" key="1">
    <citation type="thesis" date="2020" institute="ProQuest LLC" country="789 East Eisenhower Parkway, Ann Arbor, MI, USA">
        <title>Comparative Genomics and Chromosome Evolution.</title>
        <authorList>
            <person name="Mudd A.B."/>
        </authorList>
    </citation>
    <scope>NUCLEOTIDE SEQUENCE</scope>
    <source>
        <strain evidence="5">237g6f4</strain>
        <tissue evidence="5">Blood</tissue>
    </source>
</reference>
<evidence type="ECO:0000256" key="1">
    <source>
        <dbReference type="ARBA" id="ARBA00022801"/>
    </source>
</evidence>
<evidence type="ECO:0000313" key="5">
    <source>
        <dbReference type="EMBL" id="KAG8594484.1"/>
    </source>
</evidence>
<accession>A0AAV7DAK1</accession>
<dbReference type="Pfam" id="PF03031">
    <property type="entry name" value="NIF"/>
    <property type="match status" value="1"/>
</dbReference>
<dbReference type="EMBL" id="WNYA01000001">
    <property type="protein sequence ID" value="KAG8594484.1"/>
    <property type="molecule type" value="Genomic_DNA"/>
</dbReference>
<dbReference type="SMART" id="SM00577">
    <property type="entry name" value="CPDc"/>
    <property type="match status" value="1"/>
</dbReference>
<protein>
    <recommendedName>
        <fullName evidence="4">FCP1 homology domain-containing protein</fullName>
    </recommendedName>
</protein>
<dbReference type="InterPro" id="IPR023214">
    <property type="entry name" value="HAD_sf"/>
</dbReference>
<dbReference type="InterPro" id="IPR050365">
    <property type="entry name" value="TIM50"/>
</dbReference>
<sequence>MILRSRKIPARPPKEPNTPKRRTESITALTPQSTSRGHRRVQMKSPTLHNVTAQDNAATPSSKRHNFLRTRHLQDCFEDEDLQTPQRNRPVRVHFQLDKYSLEKPGMSSPLICPYSPHVSRAKGFSPSNHTEMHQNSMSDFPYFSHLPEEEIGEDFNPYKFICRAQAASGNMRQRKNEIPFKTRSAPESTLVLDLEEVLVESSLIPQPDAEFTFLTPFQDTYYKVHLKLRPYVREFLETVGKIYEIFVFTTAKKEYSEKILEILDPQKKLIRHRLYQDHCICVSGHYVKDLNVLHRDLAKTVALDAVAYTLPFHLTNRIPIRRWSGNQRDKELLTLLPVLEQMTYVEDVRLVISHQFHVEEIIKLP</sequence>
<dbReference type="InterPro" id="IPR036412">
    <property type="entry name" value="HAD-like_sf"/>
</dbReference>